<dbReference type="EMBL" id="HACA01015611">
    <property type="protein sequence ID" value="CDW32972.1"/>
    <property type="molecule type" value="Transcribed_RNA"/>
</dbReference>
<name>A0A0K2U4X3_LEPSM</name>
<evidence type="ECO:0000313" key="1">
    <source>
        <dbReference type="EMBL" id="CDW32972.1"/>
    </source>
</evidence>
<sequence>MEGEEERKKNMEEMGVGTLHSLYGEFVPDANSYSYSDVIEGACLPRPREHWLHPHPPLLHPLTFDLPRRIDLVVEHLDVSLWFLRGGNQIQIHSLDVLNCWLSSNNQRRMKMLDP</sequence>
<proteinExistence type="predicted"/>
<accession>A0A0K2U4X3</accession>
<dbReference type="AlphaFoldDB" id="A0A0K2U4X3"/>
<protein>
    <submittedName>
        <fullName evidence="1">Uncharacterized protein</fullName>
    </submittedName>
</protein>
<reference evidence="1" key="1">
    <citation type="submission" date="2014-05" db="EMBL/GenBank/DDBJ databases">
        <authorList>
            <person name="Chronopoulou M."/>
        </authorList>
    </citation>
    <scope>NUCLEOTIDE SEQUENCE</scope>
    <source>
        <tissue evidence="1">Whole organism</tissue>
    </source>
</reference>
<organism evidence="1">
    <name type="scientific">Lepeophtheirus salmonis</name>
    <name type="common">Salmon louse</name>
    <name type="synonym">Caligus salmonis</name>
    <dbReference type="NCBI Taxonomy" id="72036"/>
    <lineage>
        <taxon>Eukaryota</taxon>
        <taxon>Metazoa</taxon>
        <taxon>Ecdysozoa</taxon>
        <taxon>Arthropoda</taxon>
        <taxon>Crustacea</taxon>
        <taxon>Multicrustacea</taxon>
        <taxon>Hexanauplia</taxon>
        <taxon>Copepoda</taxon>
        <taxon>Siphonostomatoida</taxon>
        <taxon>Caligidae</taxon>
        <taxon>Lepeophtheirus</taxon>
    </lineage>
</organism>